<name>A0A2A6CSA8_PRIPA</name>
<sequence length="77" mass="8909">MLTLTTRASPSPPSVESTIFIASHSEISVDNPIAFEIIVIFSKWIEKSFSYLIRPDIEWRMRMTYSQPSNIKHELSH</sequence>
<dbReference type="Proteomes" id="UP000005239">
    <property type="component" value="Unassembled WGS sequence"/>
</dbReference>
<dbReference type="EnsemblMetazoa" id="PPA37807.1">
    <property type="protein sequence ID" value="PPA37807.1"/>
    <property type="gene ID" value="WBGene00276176"/>
</dbReference>
<reference evidence="1" key="2">
    <citation type="submission" date="2022-06" db="UniProtKB">
        <authorList>
            <consortium name="EnsemblMetazoa"/>
        </authorList>
    </citation>
    <scope>IDENTIFICATION</scope>
    <source>
        <strain evidence="1">PS312</strain>
    </source>
</reference>
<gene>
    <name evidence="1" type="primary">WBGene00276176</name>
</gene>
<organism evidence="1 2">
    <name type="scientific">Pristionchus pacificus</name>
    <name type="common">Parasitic nematode worm</name>
    <dbReference type="NCBI Taxonomy" id="54126"/>
    <lineage>
        <taxon>Eukaryota</taxon>
        <taxon>Metazoa</taxon>
        <taxon>Ecdysozoa</taxon>
        <taxon>Nematoda</taxon>
        <taxon>Chromadorea</taxon>
        <taxon>Rhabditida</taxon>
        <taxon>Rhabditina</taxon>
        <taxon>Diplogasteromorpha</taxon>
        <taxon>Diplogasteroidea</taxon>
        <taxon>Neodiplogasteridae</taxon>
        <taxon>Pristionchus</taxon>
    </lineage>
</organism>
<accession>A0A8R1UTK3</accession>
<proteinExistence type="predicted"/>
<keyword evidence="2" id="KW-1185">Reference proteome</keyword>
<reference evidence="2" key="1">
    <citation type="journal article" date="2008" name="Nat. Genet.">
        <title>The Pristionchus pacificus genome provides a unique perspective on nematode lifestyle and parasitism.</title>
        <authorList>
            <person name="Dieterich C."/>
            <person name="Clifton S.W."/>
            <person name="Schuster L.N."/>
            <person name="Chinwalla A."/>
            <person name="Delehaunty K."/>
            <person name="Dinkelacker I."/>
            <person name="Fulton L."/>
            <person name="Fulton R."/>
            <person name="Godfrey J."/>
            <person name="Minx P."/>
            <person name="Mitreva M."/>
            <person name="Roeseler W."/>
            <person name="Tian H."/>
            <person name="Witte H."/>
            <person name="Yang S.P."/>
            <person name="Wilson R.K."/>
            <person name="Sommer R.J."/>
        </authorList>
    </citation>
    <scope>NUCLEOTIDE SEQUENCE [LARGE SCALE GENOMIC DNA]</scope>
    <source>
        <strain evidence="2">PS312</strain>
    </source>
</reference>
<dbReference type="AlphaFoldDB" id="A0A2A6CSA8"/>
<accession>A0A2A6CSA8</accession>
<protein>
    <submittedName>
        <fullName evidence="1">Uncharacterized protein</fullName>
    </submittedName>
</protein>
<evidence type="ECO:0000313" key="2">
    <source>
        <dbReference type="Proteomes" id="UP000005239"/>
    </source>
</evidence>
<evidence type="ECO:0000313" key="1">
    <source>
        <dbReference type="EnsemblMetazoa" id="PPA37807.1"/>
    </source>
</evidence>